<reference evidence="1" key="1">
    <citation type="submission" date="2021-08" db="EMBL/GenBank/DDBJ databases">
        <title>The first chromosome-level gecko genome reveals the dynamic sex chromosomes of Neotropical dwarf geckos (Sphaerodactylidae: Sphaerodactylus).</title>
        <authorList>
            <person name="Pinto B.J."/>
            <person name="Keating S.E."/>
            <person name="Gamble T."/>
        </authorList>
    </citation>
    <scope>NUCLEOTIDE SEQUENCE</scope>
    <source>
        <strain evidence="1">TG3544</strain>
    </source>
</reference>
<gene>
    <name evidence="1" type="ORF">K3G42_013141</name>
</gene>
<keyword evidence="2" id="KW-1185">Reference proteome</keyword>
<organism evidence="1 2">
    <name type="scientific">Sphaerodactylus townsendi</name>
    <dbReference type="NCBI Taxonomy" id="933632"/>
    <lineage>
        <taxon>Eukaryota</taxon>
        <taxon>Metazoa</taxon>
        <taxon>Chordata</taxon>
        <taxon>Craniata</taxon>
        <taxon>Vertebrata</taxon>
        <taxon>Euteleostomi</taxon>
        <taxon>Lepidosauria</taxon>
        <taxon>Squamata</taxon>
        <taxon>Bifurcata</taxon>
        <taxon>Gekkota</taxon>
        <taxon>Sphaerodactylidae</taxon>
        <taxon>Sphaerodactylus</taxon>
    </lineage>
</organism>
<comment type="caution">
    <text evidence="1">The sequence shown here is derived from an EMBL/GenBank/DDBJ whole genome shotgun (WGS) entry which is preliminary data.</text>
</comment>
<dbReference type="Proteomes" id="UP000827872">
    <property type="component" value="Linkage Group LG15"/>
</dbReference>
<accession>A0ACB8EW30</accession>
<evidence type="ECO:0000313" key="2">
    <source>
        <dbReference type="Proteomes" id="UP000827872"/>
    </source>
</evidence>
<protein>
    <submittedName>
        <fullName evidence="1">Uncharacterized protein</fullName>
    </submittedName>
</protein>
<evidence type="ECO:0000313" key="1">
    <source>
        <dbReference type="EMBL" id="KAH7997072.1"/>
    </source>
</evidence>
<proteinExistence type="predicted"/>
<sequence>MEGVVGEGNPGSQSSCSKCGVPTAFGEQGPFPVTCGAQAGQSLSPVCCKFHGVYIHIFFIIEFATNVLAECVFVFHSSTPYPKYDRLLPAGIWEWFLYSVLFLPLIIGRWGTFRTQRSPRYS</sequence>
<name>A0ACB8EW30_9SAUR</name>
<dbReference type="EMBL" id="CM037628">
    <property type="protein sequence ID" value="KAH7997072.1"/>
    <property type="molecule type" value="Genomic_DNA"/>
</dbReference>